<dbReference type="RefSeq" id="XP_024584133.1">
    <property type="nucleotide sequence ID" value="XM_024718766.1"/>
</dbReference>
<protein>
    <submittedName>
        <fullName evidence="1">Uncharacterized protein</fullName>
    </submittedName>
</protein>
<accession>A0A0P1AZ38</accession>
<dbReference type="AlphaFoldDB" id="A0A0P1AZ38"/>
<name>A0A0P1AZ38_PLAHL</name>
<evidence type="ECO:0000313" key="2">
    <source>
        <dbReference type="Proteomes" id="UP000054928"/>
    </source>
</evidence>
<dbReference type="GeneID" id="36400155"/>
<proteinExistence type="predicted"/>
<dbReference type="Proteomes" id="UP000054928">
    <property type="component" value="Unassembled WGS sequence"/>
</dbReference>
<keyword evidence="2" id="KW-1185">Reference proteome</keyword>
<sequence length="65" mass="7439">MPRLQRLGTSSRLAFYLRDSLNDAHLLLGLNLRLILRLVSRKEPAVVPKALFIEVSYQIIYVASE</sequence>
<dbReference type="EMBL" id="CCYD01002864">
    <property type="protein sequence ID" value="CEG47764.1"/>
    <property type="molecule type" value="Genomic_DNA"/>
</dbReference>
<organism evidence="1 2">
    <name type="scientific">Plasmopara halstedii</name>
    <name type="common">Downy mildew of sunflower</name>
    <dbReference type="NCBI Taxonomy" id="4781"/>
    <lineage>
        <taxon>Eukaryota</taxon>
        <taxon>Sar</taxon>
        <taxon>Stramenopiles</taxon>
        <taxon>Oomycota</taxon>
        <taxon>Peronosporomycetes</taxon>
        <taxon>Peronosporales</taxon>
        <taxon>Peronosporaceae</taxon>
        <taxon>Plasmopara</taxon>
    </lineage>
</organism>
<reference evidence="2" key="1">
    <citation type="submission" date="2014-09" db="EMBL/GenBank/DDBJ databases">
        <authorList>
            <person name="Sharma Rahul"/>
            <person name="Thines Marco"/>
        </authorList>
    </citation>
    <scope>NUCLEOTIDE SEQUENCE [LARGE SCALE GENOMIC DNA]</scope>
</reference>
<evidence type="ECO:0000313" key="1">
    <source>
        <dbReference type="EMBL" id="CEG47764.1"/>
    </source>
</evidence>